<protein>
    <submittedName>
        <fullName evidence="6">ABC transporter ATP-binding protein</fullName>
    </submittedName>
</protein>
<dbReference type="PANTHER" id="PTHR24220:SF86">
    <property type="entry name" value="ABC TRANSPORTER ABCH.1"/>
    <property type="match status" value="1"/>
</dbReference>
<dbReference type="RefSeq" id="WP_166856950.1">
    <property type="nucleotide sequence ID" value="NZ_JAAQOM010000002.1"/>
</dbReference>
<keyword evidence="3" id="KW-0547">Nucleotide-binding</keyword>
<evidence type="ECO:0000256" key="3">
    <source>
        <dbReference type="ARBA" id="ARBA00022741"/>
    </source>
</evidence>
<dbReference type="Gene3D" id="3.40.50.300">
    <property type="entry name" value="P-loop containing nucleotide triphosphate hydrolases"/>
    <property type="match status" value="1"/>
</dbReference>
<dbReference type="CDD" id="cd03255">
    <property type="entry name" value="ABC_MJ0796_LolCDE_FtsE"/>
    <property type="match status" value="1"/>
</dbReference>
<dbReference type="GO" id="GO:0005524">
    <property type="term" value="F:ATP binding"/>
    <property type="evidence" value="ECO:0007669"/>
    <property type="project" value="UniProtKB-KW"/>
</dbReference>
<dbReference type="Pfam" id="PF00005">
    <property type="entry name" value="ABC_tran"/>
    <property type="match status" value="1"/>
</dbReference>
<evidence type="ECO:0000256" key="4">
    <source>
        <dbReference type="ARBA" id="ARBA00022840"/>
    </source>
</evidence>
<dbReference type="InterPro" id="IPR017871">
    <property type="entry name" value="ABC_transporter-like_CS"/>
</dbReference>
<evidence type="ECO:0000256" key="2">
    <source>
        <dbReference type="ARBA" id="ARBA00022475"/>
    </source>
</evidence>
<keyword evidence="4 6" id="KW-0067">ATP-binding</keyword>
<dbReference type="InterPro" id="IPR017911">
    <property type="entry name" value="MacB-like_ATP-bd"/>
</dbReference>
<evidence type="ECO:0000313" key="6">
    <source>
        <dbReference type="EMBL" id="NIA52928.1"/>
    </source>
</evidence>
<dbReference type="PROSITE" id="PS00211">
    <property type="entry name" value="ABC_TRANSPORTER_1"/>
    <property type="match status" value="1"/>
</dbReference>
<dbReference type="InterPro" id="IPR015854">
    <property type="entry name" value="ABC_transpr_LolD-like"/>
</dbReference>
<evidence type="ECO:0000256" key="1">
    <source>
        <dbReference type="ARBA" id="ARBA00022448"/>
    </source>
</evidence>
<comment type="caution">
    <text evidence="6">The sequence shown here is derived from an EMBL/GenBank/DDBJ whole genome shotgun (WGS) entry which is preliminary data.</text>
</comment>
<dbReference type="SMART" id="SM00382">
    <property type="entry name" value="AAA"/>
    <property type="match status" value="1"/>
</dbReference>
<dbReference type="PROSITE" id="PS50893">
    <property type="entry name" value="ABC_TRANSPORTER_2"/>
    <property type="match status" value="1"/>
</dbReference>
<dbReference type="InterPro" id="IPR027417">
    <property type="entry name" value="P-loop_NTPase"/>
</dbReference>
<feature type="domain" description="ABC transporter" evidence="5">
    <location>
        <begin position="2"/>
        <end position="223"/>
    </location>
</feature>
<keyword evidence="1" id="KW-0813">Transport</keyword>
<dbReference type="SUPFAM" id="SSF52540">
    <property type="entry name" value="P-loop containing nucleoside triphosphate hydrolases"/>
    <property type="match status" value="1"/>
</dbReference>
<evidence type="ECO:0000259" key="5">
    <source>
        <dbReference type="PROSITE" id="PS50893"/>
    </source>
</evidence>
<dbReference type="InterPro" id="IPR003439">
    <property type="entry name" value="ABC_transporter-like_ATP-bd"/>
</dbReference>
<dbReference type="PANTHER" id="PTHR24220">
    <property type="entry name" value="IMPORT ATP-BINDING PROTEIN"/>
    <property type="match status" value="1"/>
</dbReference>
<name>A0ABX0P6Q1_9BURK</name>
<keyword evidence="2" id="KW-1003">Cell membrane</keyword>
<keyword evidence="7" id="KW-1185">Reference proteome</keyword>
<dbReference type="InterPro" id="IPR003593">
    <property type="entry name" value="AAA+_ATPase"/>
</dbReference>
<keyword evidence="2" id="KW-0472">Membrane</keyword>
<dbReference type="Proteomes" id="UP000716322">
    <property type="component" value="Unassembled WGS sequence"/>
</dbReference>
<organism evidence="6 7">
    <name type="scientific">Telluria antibiotica</name>
    <dbReference type="NCBI Taxonomy" id="2717319"/>
    <lineage>
        <taxon>Bacteria</taxon>
        <taxon>Pseudomonadati</taxon>
        <taxon>Pseudomonadota</taxon>
        <taxon>Betaproteobacteria</taxon>
        <taxon>Burkholderiales</taxon>
        <taxon>Oxalobacteraceae</taxon>
        <taxon>Telluria group</taxon>
        <taxon>Telluria</taxon>
    </lineage>
</organism>
<gene>
    <name evidence="6" type="ORF">HAV22_04580</name>
</gene>
<accession>A0ABX0P6Q1</accession>
<dbReference type="EMBL" id="JAAQOM010000002">
    <property type="protein sequence ID" value="NIA52928.1"/>
    <property type="molecule type" value="Genomic_DNA"/>
</dbReference>
<reference evidence="6 7" key="1">
    <citation type="submission" date="2020-03" db="EMBL/GenBank/DDBJ databases">
        <title>Genome sequence of strain Massilia sp. TW-1.</title>
        <authorList>
            <person name="Chaudhary D.K."/>
        </authorList>
    </citation>
    <scope>NUCLEOTIDE SEQUENCE [LARGE SCALE GENOMIC DNA]</scope>
    <source>
        <strain evidence="6 7">TW-1</strain>
    </source>
</reference>
<evidence type="ECO:0000313" key="7">
    <source>
        <dbReference type="Proteomes" id="UP000716322"/>
    </source>
</evidence>
<proteinExistence type="predicted"/>
<sequence>MIELSAIRKTYRLGGTDIHALDGIDLHVAQGEFVAVMGPSGSGKSTLLNVLGGLDRPDSGRYRLADDELSALDDDAASAVRNRRIGFVFQSFHLLPRLTVLENVLLPQRYARQPDPAAPARARALLERIGLGRRLDHLPGQLSGGQLQRAAIARALLNEPDVLLADEPTGNLDSASAADVMTLLRELHAGGQTLVLVTHDPAIAASAQRTIHLRDGRVAADQP</sequence>